<comment type="caution">
    <text evidence="1">The sequence shown here is derived from an EMBL/GenBank/DDBJ whole genome shotgun (WGS) entry which is preliminary data.</text>
</comment>
<name>A0A0F8YLR9_9ZZZZ</name>
<sequence>MNSIKLLYQTNRIHAFYAYISFVRAYAYHVKLTQIVPFQYDDMILGIQNDEILLLRTRRG</sequence>
<proteinExistence type="predicted"/>
<evidence type="ECO:0000313" key="1">
    <source>
        <dbReference type="EMBL" id="KKK49031.1"/>
    </source>
</evidence>
<dbReference type="AlphaFoldDB" id="A0A0F8YLR9"/>
<organism evidence="1">
    <name type="scientific">marine sediment metagenome</name>
    <dbReference type="NCBI Taxonomy" id="412755"/>
    <lineage>
        <taxon>unclassified sequences</taxon>
        <taxon>metagenomes</taxon>
        <taxon>ecological metagenomes</taxon>
    </lineage>
</organism>
<gene>
    <name evidence="1" type="ORF">LCGC14_3139180</name>
</gene>
<accession>A0A0F8YLR9</accession>
<protein>
    <submittedName>
        <fullName evidence="1">Uncharacterized protein</fullName>
    </submittedName>
</protein>
<dbReference type="EMBL" id="LAZR01068763">
    <property type="protein sequence ID" value="KKK49031.1"/>
    <property type="molecule type" value="Genomic_DNA"/>
</dbReference>
<feature type="non-terminal residue" evidence="1">
    <location>
        <position position="60"/>
    </location>
</feature>
<reference evidence="1" key="1">
    <citation type="journal article" date="2015" name="Nature">
        <title>Complex archaea that bridge the gap between prokaryotes and eukaryotes.</title>
        <authorList>
            <person name="Spang A."/>
            <person name="Saw J.H."/>
            <person name="Jorgensen S.L."/>
            <person name="Zaremba-Niedzwiedzka K."/>
            <person name="Martijn J."/>
            <person name="Lind A.E."/>
            <person name="van Eijk R."/>
            <person name="Schleper C."/>
            <person name="Guy L."/>
            <person name="Ettema T.J."/>
        </authorList>
    </citation>
    <scope>NUCLEOTIDE SEQUENCE</scope>
</reference>